<dbReference type="AlphaFoldDB" id="A0AAD5Y8W7"/>
<dbReference type="Gene3D" id="1.10.10.60">
    <property type="entry name" value="Homeodomain-like"/>
    <property type="match status" value="2"/>
</dbReference>
<evidence type="ECO:0000313" key="4">
    <source>
        <dbReference type="EMBL" id="KAJ3262585.1"/>
    </source>
</evidence>
<comment type="similarity">
    <text evidence="1">Belongs to the FAM72 family.</text>
</comment>
<proteinExistence type="inferred from homology"/>
<gene>
    <name evidence="4" type="primary">FAM72A</name>
    <name evidence="4" type="ORF">HK103_000114</name>
</gene>
<keyword evidence="5" id="KW-1185">Reference proteome</keyword>
<dbReference type="InterPro" id="IPR017930">
    <property type="entry name" value="Myb_dom"/>
</dbReference>
<evidence type="ECO:0000256" key="1">
    <source>
        <dbReference type="ARBA" id="ARBA00006888"/>
    </source>
</evidence>
<comment type="caution">
    <text evidence="4">The sequence shown here is derived from an EMBL/GenBank/DDBJ whole genome shotgun (WGS) entry which is preliminary data.</text>
</comment>
<protein>
    <submittedName>
        <fullName evidence="4">Protein fam72a</fullName>
    </submittedName>
</protein>
<dbReference type="PROSITE" id="PS51294">
    <property type="entry name" value="HTH_MYB"/>
    <property type="match status" value="1"/>
</dbReference>
<dbReference type="Pfam" id="PF00249">
    <property type="entry name" value="Myb_DNA-binding"/>
    <property type="match status" value="1"/>
</dbReference>
<dbReference type="InterPro" id="IPR009057">
    <property type="entry name" value="Homeodomain-like_sf"/>
</dbReference>
<dbReference type="SUPFAM" id="SSF46689">
    <property type="entry name" value="Homeodomain-like"/>
    <property type="match status" value="2"/>
</dbReference>
<dbReference type="PANTHER" id="PTHR31841">
    <property type="entry name" value="PROTEIN FAM72A-RELATED"/>
    <property type="match status" value="1"/>
</dbReference>
<dbReference type="GO" id="GO:0005829">
    <property type="term" value="C:cytosol"/>
    <property type="evidence" value="ECO:0007669"/>
    <property type="project" value="UniProtKB-ARBA"/>
</dbReference>
<evidence type="ECO:0000259" key="3">
    <source>
        <dbReference type="PROSITE" id="PS51294"/>
    </source>
</evidence>
<sequence length="597" mass="69664">MKSRTKRKEQKNIETKISRELSKEIIEDSDAESPVNFKPMELPNEGQQITPFTKMPDYKVEPKESIRINEINNKIVKTGRIKADSDTREFSTVWRPKEAEPEIKQTFNKGMFTKTERKLIDDAVERYLTEYDIPRSDLHFLIKRRTKISKKVVGSGYQDTNPYSDKKYQGFINQIKDDSGVNRTVGQVYWFMARAYSIYNTGKQKWTAEEDEQLKQLVAVHGRKWTEIEQEMCRVGCKERYDIINKEKSGKWTNEETEKLIAEAKKIMERDGITDPTQFHSFTELAAVMKTRTYRECSNKWKVLGPQLEKKKRRWNANDFIDLLSRLLVQCETAQDDSEINWQNLVTANDLWSAKYIRAKWLLLVERMKKKIDLTQVQFKALKEKIVMESQELTEYPEDYYQNFPMASESMASRLYQYALSSTRQNQSRQINRRIDESITRYRLPSEQRSPLSSSAMQQILRRNRIPVSNRTSRQIASMHPSFRTKTVCYIGCGFCHQNICKRGMKAILLADTRVELYSTDYIGKGCVQLVGEDYITQNCHCKIRDVACLGCGNIVGYHVTQPCDVCLTSCNNGHLWMFLSDTVVANERLDHTGNFC</sequence>
<dbReference type="InterPro" id="IPR001005">
    <property type="entry name" value="SANT/Myb"/>
</dbReference>
<dbReference type="Proteomes" id="UP001210925">
    <property type="component" value="Unassembled WGS sequence"/>
</dbReference>
<feature type="domain" description="Myb-like" evidence="2">
    <location>
        <begin position="203"/>
        <end position="245"/>
    </location>
</feature>
<dbReference type="InterPro" id="IPR026768">
    <property type="entry name" value="YPEH2ZP"/>
</dbReference>
<feature type="domain" description="HTH myb-type" evidence="3">
    <location>
        <begin position="203"/>
        <end position="249"/>
    </location>
</feature>
<dbReference type="SMART" id="SM00717">
    <property type="entry name" value="SANT"/>
    <property type="match status" value="2"/>
</dbReference>
<accession>A0AAD5Y8W7</accession>
<evidence type="ECO:0000259" key="2">
    <source>
        <dbReference type="PROSITE" id="PS50090"/>
    </source>
</evidence>
<evidence type="ECO:0000313" key="5">
    <source>
        <dbReference type="Proteomes" id="UP001210925"/>
    </source>
</evidence>
<dbReference type="CDD" id="cd00167">
    <property type="entry name" value="SANT"/>
    <property type="match status" value="2"/>
</dbReference>
<name>A0AAD5Y8W7_9FUNG</name>
<organism evidence="4 5">
    <name type="scientific">Boothiomyces macroporosus</name>
    <dbReference type="NCBI Taxonomy" id="261099"/>
    <lineage>
        <taxon>Eukaryota</taxon>
        <taxon>Fungi</taxon>
        <taxon>Fungi incertae sedis</taxon>
        <taxon>Chytridiomycota</taxon>
        <taxon>Chytridiomycota incertae sedis</taxon>
        <taxon>Chytridiomycetes</taxon>
        <taxon>Rhizophydiales</taxon>
        <taxon>Terramycetaceae</taxon>
        <taxon>Boothiomyces</taxon>
    </lineage>
</organism>
<dbReference type="PANTHER" id="PTHR31841:SF1">
    <property type="entry name" value="PROTEIN FAM72A-RELATED"/>
    <property type="match status" value="1"/>
</dbReference>
<feature type="domain" description="Myb-like" evidence="2">
    <location>
        <begin position="248"/>
        <end position="305"/>
    </location>
</feature>
<dbReference type="Pfam" id="PF14976">
    <property type="entry name" value="YPEH2ZP"/>
    <property type="match status" value="1"/>
</dbReference>
<dbReference type="PROSITE" id="PS50090">
    <property type="entry name" value="MYB_LIKE"/>
    <property type="match status" value="2"/>
</dbReference>
<reference evidence="4" key="1">
    <citation type="submission" date="2020-05" db="EMBL/GenBank/DDBJ databases">
        <title>Phylogenomic resolution of chytrid fungi.</title>
        <authorList>
            <person name="Stajich J.E."/>
            <person name="Amses K."/>
            <person name="Simmons R."/>
            <person name="Seto K."/>
            <person name="Myers J."/>
            <person name="Bonds A."/>
            <person name="Quandt C.A."/>
            <person name="Barry K."/>
            <person name="Liu P."/>
            <person name="Grigoriev I."/>
            <person name="Longcore J.E."/>
            <person name="James T.Y."/>
        </authorList>
    </citation>
    <scope>NUCLEOTIDE SEQUENCE</scope>
    <source>
        <strain evidence="4">PLAUS21</strain>
    </source>
</reference>
<dbReference type="EMBL" id="JADGKB010000001">
    <property type="protein sequence ID" value="KAJ3262585.1"/>
    <property type="molecule type" value="Genomic_DNA"/>
</dbReference>